<protein>
    <submittedName>
        <fullName evidence="3">Uncharacterized protein</fullName>
    </submittedName>
</protein>
<keyword evidence="2" id="KW-0812">Transmembrane</keyword>
<keyword evidence="2" id="KW-1133">Transmembrane helix</keyword>
<keyword evidence="2" id="KW-0472">Membrane</keyword>
<dbReference type="HOGENOM" id="CLU_1856804_0_0_1"/>
<dbReference type="Proteomes" id="UP000011081">
    <property type="component" value="Unassembled WGS sequence"/>
</dbReference>
<reference evidence="4" key="1">
    <citation type="submission" date="2011-03" db="EMBL/GenBank/DDBJ databases">
        <title>The genome sequence of Vavraia culicis strain floridensis.</title>
        <authorList>
            <consortium name="The Broad Institute Genome Sequencing Platform"/>
            <person name="Cuomo C."/>
            <person name="Becnel J."/>
            <person name="Sanscrainte N."/>
            <person name="Young S.K."/>
            <person name="Zeng Q."/>
            <person name="Gargeya S."/>
            <person name="Fitzgerald M."/>
            <person name="Haas B."/>
            <person name="Abouelleil A."/>
            <person name="Alvarado L."/>
            <person name="Arachchi H.M."/>
            <person name="Berlin A."/>
            <person name="Chapman S.B."/>
            <person name="Gearin G."/>
            <person name="Goldberg J."/>
            <person name="Griggs A."/>
            <person name="Gujja S."/>
            <person name="Hansen M."/>
            <person name="Heiman D."/>
            <person name="Howarth C."/>
            <person name="Larimer J."/>
            <person name="Lui A."/>
            <person name="MacDonald P.J.P."/>
            <person name="McCowen C."/>
            <person name="Montmayeur A."/>
            <person name="Murphy C."/>
            <person name="Neiman D."/>
            <person name="Pearson M."/>
            <person name="Priest M."/>
            <person name="Roberts A."/>
            <person name="Saif S."/>
            <person name="Shea T."/>
            <person name="Sisk P."/>
            <person name="Stolte C."/>
            <person name="Sykes S."/>
            <person name="Wortman J."/>
            <person name="Nusbaum C."/>
            <person name="Birren B."/>
        </authorList>
    </citation>
    <scope>NUCLEOTIDE SEQUENCE [LARGE SCALE GENOMIC DNA]</scope>
    <source>
        <strain evidence="4">floridensis</strain>
    </source>
</reference>
<dbReference type="InParanoid" id="L2GRI6"/>
<keyword evidence="4" id="KW-1185">Reference proteome</keyword>
<dbReference type="EMBL" id="GL877454">
    <property type="protein sequence ID" value="ELA46249.1"/>
    <property type="molecule type" value="Genomic_DNA"/>
</dbReference>
<evidence type="ECO:0000256" key="2">
    <source>
        <dbReference type="SAM" id="Phobius"/>
    </source>
</evidence>
<dbReference type="VEuPathDB" id="MicrosporidiaDB:VCUG_02258"/>
<feature type="transmembrane region" description="Helical" evidence="2">
    <location>
        <begin position="44"/>
        <end position="66"/>
    </location>
</feature>
<dbReference type="AlphaFoldDB" id="L2GRI6"/>
<evidence type="ECO:0000256" key="1">
    <source>
        <dbReference type="SAM" id="MobiDB-lite"/>
    </source>
</evidence>
<sequence length="138" mass="15615">MSNPAYPRSTTANTTVAPFNGTVKSTEPLQTTNASKNVLGTGNIMFIFLGVLVAFYIIITSIYILCIKPYAHENDAVRQVSRKKSRRTDRSQEVVEGVQTSKKKSRRRERSQEVVEGVQIDLQEVPYEPRPYDYETVV</sequence>
<feature type="region of interest" description="Disordered" evidence="1">
    <location>
        <begin position="1"/>
        <end position="23"/>
    </location>
</feature>
<evidence type="ECO:0000313" key="3">
    <source>
        <dbReference type="EMBL" id="ELA46249.1"/>
    </source>
</evidence>
<dbReference type="GeneID" id="19880122"/>
<feature type="region of interest" description="Disordered" evidence="1">
    <location>
        <begin position="77"/>
        <end position="112"/>
    </location>
</feature>
<organism evidence="3 4">
    <name type="scientific">Vavraia culicis (isolate floridensis)</name>
    <name type="common">Microsporidian parasite</name>
    <dbReference type="NCBI Taxonomy" id="948595"/>
    <lineage>
        <taxon>Eukaryota</taxon>
        <taxon>Fungi</taxon>
        <taxon>Fungi incertae sedis</taxon>
        <taxon>Microsporidia</taxon>
        <taxon>Pleistophoridae</taxon>
        <taxon>Vavraia</taxon>
    </lineage>
</organism>
<dbReference type="RefSeq" id="XP_008075268.1">
    <property type="nucleotide sequence ID" value="XM_008077077.1"/>
</dbReference>
<name>L2GRI6_VAVCU</name>
<gene>
    <name evidence="3" type="ORF">VCUG_02258</name>
</gene>
<evidence type="ECO:0000313" key="4">
    <source>
        <dbReference type="Proteomes" id="UP000011081"/>
    </source>
</evidence>
<proteinExistence type="predicted"/>
<accession>L2GRI6</accession>